<keyword evidence="5 7" id="KW-1133">Transmembrane helix</keyword>
<comment type="similarity">
    <text evidence="2">Belongs to the EamA transporter family.</text>
</comment>
<dbReference type="Pfam" id="PF00892">
    <property type="entry name" value="EamA"/>
    <property type="match status" value="2"/>
</dbReference>
<reference evidence="9 11" key="1">
    <citation type="submission" date="2015-09" db="EMBL/GenBank/DDBJ databases">
        <authorList>
            <consortium name="Pathogen Informatics"/>
        </authorList>
    </citation>
    <scope>NUCLEOTIDE SEQUENCE [LARGE SCALE GENOMIC DNA]</scope>
    <source>
        <strain evidence="9 11">2789STDY5834875</strain>
    </source>
</reference>
<sequence>MEKTNEKKDFLQKTWVVCALALVCTFLWGSASPCIKLGYALFKIPSSETWTQVLFAGTRFVFAGVLTILIGSILNRKMLLPTKSSVPNIVKLAMFQTILQYIFFYIGLAHNSGVKASIINGSNTFFVILVSTIIFRQEKLNLKKIIGCVIGFAGVIVVSMNGQKIDMNLSIMGDGSLFLCALSYAFSSCLMKNYSKKDNPVMLSGYQFIFGGIVMIILGLVMGGRITHVSVSAILMLFYLACISAVAYSIWGILLKHNPVSKVAIFGFTNPVFGVLLSAWWLGEGSRELGINALIALVLVCIGICIVNVKGKKAE</sequence>
<dbReference type="RefSeq" id="WP_022097836.1">
    <property type="nucleotide sequence ID" value="NZ_CZBU01000003.1"/>
</dbReference>
<feature type="transmembrane region" description="Helical" evidence="7">
    <location>
        <begin position="263"/>
        <end position="283"/>
    </location>
</feature>
<accession>A0A174Z272</accession>
<feature type="transmembrane region" description="Helical" evidence="7">
    <location>
        <begin position="86"/>
        <end position="106"/>
    </location>
</feature>
<evidence type="ECO:0000313" key="12">
    <source>
        <dbReference type="Proteomes" id="UP000481964"/>
    </source>
</evidence>
<dbReference type="InterPro" id="IPR000620">
    <property type="entry name" value="EamA_dom"/>
</dbReference>
<feature type="domain" description="EamA" evidence="8">
    <location>
        <begin position="173"/>
        <end position="308"/>
    </location>
</feature>
<organism evidence="9 11">
    <name type="scientific">Lachnospira eligens</name>
    <dbReference type="NCBI Taxonomy" id="39485"/>
    <lineage>
        <taxon>Bacteria</taxon>
        <taxon>Bacillati</taxon>
        <taxon>Bacillota</taxon>
        <taxon>Clostridia</taxon>
        <taxon>Lachnospirales</taxon>
        <taxon>Lachnospiraceae</taxon>
        <taxon>Lachnospira</taxon>
    </lineage>
</organism>
<feature type="transmembrane region" description="Helical" evidence="7">
    <location>
        <begin position="142"/>
        <end position="159"/>
    </location>
</feature>
<dbReference type="Proteomes" id="UP000095621">
    <property type="component" value="Unassembled WGS sequence"/>
</dbReference>
<proteinExistence type="inferred from homology"/>
<keyword evidence="6 7" id="KW-0472">Membrane</keyword>
<dbReference type="GO" id="GO:0005886">
    <property type="term" value="C:plasma membrane"/>
    <property type="evidence" value="ECO:0007669"/>
    <property type="project" value="UniProtKB-SubCell"/>
</dbReference>
<evidence type="ECO:0000256" key="2">
    <source>
        <dbReference type="ARBA" id="ARBA00007362"/>
    </source>
</evidence>
<dbReference type="SUPFAM" id="SSF103481">
    <property type="entry name" value="Multidrug resistance efflux transporter EmrE"/>
    <property type="match status" value="2"/>
</dbReference>
<feature type="transmembrane region" description="Helical" evidence="7">
    <location>
        <begin position="289"/>
        <end position="309"/>
    </location>
</feature>
<gene>
    <name evidence="9" type="primary">yijE</name>
    <name evidence="9" type="ORF">ERS852490_01329</name>
    <name evidence="10" type="ORF">GKE48_02455</name>
</gene>
<comment type="subcellular location">
    <subcellularLocation>
        <location evidence="1">Cell membrane</location>
        <topology evidence="1">Multi-pass membrane protein</topology>
    </subcellularLocation>
</comment>
<feature type="domain" description="EamA" evidence="8">
    <location>
        <begin position="18"/>
        <end position="159"/>
    </location>
</feature>
<dbReference type="EMBL" id="WKRD01000002">
    <property type="protein sequence ID" value="MSC56317.1"/>
    <property type="molecule type" value="Genomic_DNA"/>
</dbReference>
<feature type="transmembrane region" description="Helical" evidence="7">
    <location>
        <begin position="229"/>
        <end position="251"/>
    </location>
</feature>
<feature type="transmembrane region" description="Helical" evidence="7">
    <location>
        <begin position="55"/>
        <end position="74"/>
    </location>
</feature>
<dbReference type="Proteomes" id="UP000481964">
    <property type="component" value="Unassembled WGS sequence"/>
</dbReference>
<dbReference type="InterPro" id="IPR037185">
    <property type="entry name" value="EmrE-like"/>
</dbReference>
<evidence type="ECO:0000259" key="8">
    <source>
        <dbReference type="Pfam" id="PF00892"/>
    </source>
</evidence>
<evidence type="ECO:0000256" key="5">
    <source>
        <dbReference type="ARBA" id="ARBA00022989"/>
    </source>
</evidence>
<evidence type="ECO:0000313" key="10">
    <source>
        <dbReference type="EMBL" id="MSC56317.1"/>
    </source>
</evidence>
<feature type="transmembrane region" description="Helical" evidence="7">
    <location>
        <begin position="118"/>
        <end position="135"/>
    </location>
</feature>
<evidence type="ECO:0000313" key="9">
    <source>
        <dbReference type="EMBL" id="CUQ76960.1"/>
    </source>
</evidence>
<dbReference type="OrthoDB" id="3190463at2"/>
<keyword evidence="4 7" id="KW-0812">Transmembrane</keyword>
<evidence type="ECO:0000256" key="7">
    <source>
        <dbReference type="SAM" id="Phobius"/>
    </source>
</evidence>
<dbReference type="PANTHER" id="PTHR32322">
    <property type="entry name" value="INNER MEMBRANE TRANSPORTER"/>
    <property type="match status" value="1"/>
</dbReference>
<evidence type="ECO:0000256" key="6">
    <source>
        <dbReference type="ARBA" id="ARBA00023136"/>
    </source>
</evidence>
<keyword evidence="3" id="KW-1003">Cell membrane</keyword>
<dbReference type="PANTHER" id="PTHR32322:SF18">
    <property type="entry name" value="S-ADENOSYLMETHIONINE_S-ADENOSYLHOMOCYSTEINE TRANSPORTER"/>
    <property type="match status" value="1"/>
</dbReference>
<evidence type="ECO:0000256" key="3">
    <source>
        <dbReference type="ARBA" id="ARBA00022475"/>
    </source>
</evidence>
<dbReference type="AlphaFoldDB" id="A0A174Z272"/>
<evidence type="ECO:0000313" key="11">
    <source>
        <dbReference type="Proteomes" id="UP000095621"/>
    </source>
</evidence>
<evidence type="ECO:0000256" key="1">
    <source>
        <dbReference type="ARBA" id="ARBA00004651"/>
    </source>
</evidence>
<feature type="transmembrane region" description="Helical" evidence="7">
    <location>
        <begin position="203"/>
        <end position="223"/>
    </location>
</feature>
<name>A0A174Z272_9FIRM</name>
<protein>
    <submittedName>
        <fullName evidence="10">EamA family transporter</fullName>
    </submittedName>
</protein>
<evidence type="ECO:0000256" key="4">
    <source>
        <dbReference type="ARBA" id="ARBA00022692"/>
    </source>
</evidence>
<dbReference type="InterPro" id="IPR050638">
    <property type="entry name" value="AA-Vitamin_Transporters"/>
</dbReference>
<reference evidence="10 12" key="2">
    <citation type="journal article" date="2019" name="Nat. Med.">
        <title>A library of human gut bacterial isolates paired with longitudinal multiomics data enables mechanistic microbiome research.</title>
        <authorList>
            <person name="Poyet M."/>
            <person name="Groussin M."/>
            <person name="Gibbons S.M."/>
            <person name="Avila-Pacheco J."/>
            <person name="Jiang X."/>
            <person name="Kearney S.M."/>
            <person name="Perrotta A.R."/>
            <person name="Berdy B."/>
            <person name="Zhao S."/>
            <person name="Lieberman T.D."/>
            <person name="Swanson P.K."/>
            <person name="Smith M."/>
            <person name="Roesemann S."/>
            <person name="Alexander J.E."/>
            <person name="Rich S.A."/>
            <person name="Livny J."/>
            <person name="Vlamakis H."/>
            <person name="Clish C."/>
            <person name="Bullock K."/>
            <person name="Deik A."/>
            <person name="Scott J."/>
            <person name="Pierce K.A."/>
            <person name="Xavier R.J."/>
            <person name="Alm E.J."/>
        </authorList>
    </citation>
    <scope>NUCLEOTIDE SEQUENCE [LARGE SCALE GENOMIC DNA]</scope>
    <source>
        <strain evidence="10 12">BIOML-A1</strain>
    </source>
</reference>
<feature type="transmembrane region" description="Helical" evidence="7">
    <location>
        <begin position="171"/>
        <end position="191"/>
    </location>
</feature>
<dbReference type="EMBL" id="CZBU01000003">
    <property type="protein sequence ID" value="CUQ76960.1"/>
    <property type="molecule type" value="Genomic_DNA"/>
</dbReference>